<gene>
    <name evidence="2" type="ORF">MSL71_31180</name>
</gene>
<evidence type="ECO:0000313" key="3">
    <source>
        <dbReference type="Proteomes" id="UP000507962"/>
    </source>
</evidence>
<feature type="transmembrane region" description="Helical" evidence="1">
    <location>
        <begin position="12"/>
        <end position="37"/>
    </location>
</feature>
<dbReference type="EMBL" id="CAADHO010000005">
    <property type="protein sequence ID" value="VFQ45461.1"/>
    <property type="molecule type" value="Genomic_DNA"/>
</dbReference>
<dbReference type="RefSeq" id="WP_180141990.1">
    <property type="nucleotide sequence ID" value="NZ_CAADHO010000005.1"/>
</dbReference>
<organism evidence="2 3">
    <name type="scientific">Desulfoluna butyratoxydans</name>
    <dbReference type="NCBI Taxonomy" id="231438"/>
    <lineage>
        <taxon>Bacteria</taxon>
        <taxon>Pseudomonadati</taxon>
        <taxon>Thermodesulfobacteriota</taxon>
        <taxon>Desulfobacteria</taxon>
        <taxon>Desulfobacterales</taxon>
        <taxon>Desulfolunaceae</taxon>
        <taxon>Desulfoluna</taxon>
    </lineage>
</organism>
<proteinExistence type="predicted"/>
<feature type="transmembrane region" description="Helical" evidence="1">
    <location>
        <begin position="128"/>
        <end position="144"/>
    </location>
</feature>
<feature type="transmembrane region" description="Helical" evidence="1">
    <location>
        <begin position="99"/>
        <end position="122"/>
    </location>
</feature>
<evidence type="ECO:0000256" key="1">
    <source>
        <dbReference type="SAM" id="Phobius"/>
    </source>
</evidence>
<dbReference type="AlphaFoldDB" id="A0A4U8YNY0"/>
<keyword evidence="3" id="KW-1185">Reference proteome</keyword>
<keyword evidence="1" id="KW-0812">Transmembrane</keyword>
<protein>
    <submittedName>
        <fullName evidence="2">Uncharacterized protein</fullName>
    </submittedName>
</protein>
<dbReference type="Proteomes" id="UP000507962">
    <property type="component" value="Unassembled WGS sequence"/>
</dbReference>
<keyword evidence="1" id="KW-1133">Transmembrane helix</keyword>
<feature type="transmembrane region" description="Helical" evidence="1">
    <location>
        <begin position="57"/>
        <end position="78"/>
    </location>
</feature>
<sequence>MIEPDHTGKLDSGFALILIIWGAILASLGVYLGVGLFMGDTFTVALSDEFPVVTLRYVLFGISAATLAGVHVLRRFMLGHPGGSTPSASSGQHPAVARYAVIVILSSALLESIGIYGLVLFLTAGDSLSLYQLLGLSAVAMLVYRPRKAELLDLARRMGTMN</sequence>
<keyword evidence="1" id="KW-0472">Membrane</keyword>
<accession>A0A4U8YNY0</accession>
<evidence type="ECO:0000313" key="2">
    <source>
        <dbReference type="EMBL" id="VFQ45461.1"/>
    </source>
</evidence>
<reference evidence="2 3" key="1">
    <citation type="submission" date="2019-03" db="EMBL/GenBank/DDBJ databases">
        <authorList>
            <person name="Nijsse B."/>
        </authorList>
    </citation>
    <scope>NUCLEOTIDE SEQUENCE [LARGE SCALE GENOMIC DNA]</scope>
    <source>
        <strain evidence="2">Desulfoluna butyratoxydans MSL71</strain>
    </source>
</reference>
<name>A0A4U8YNY0_9BACT</name>